<comment type="similarity">
    <text evidence="2">Belongs to the BshC family.</text>
</comment>
<dbReference type="Pfam" id="PF24850">
    <property type="entry name" value="CC_BshC"/>
    <property type="match status" value="1"/>
</dbReference>
<feature type="domain" description="Bacillithiol biosynthesis BshC N-terminal Rossmann-like" evidence="3">
    <location>
        <begin position="8"/>
        <end position="389"/>
    </location>
</feature>
<accession>A0A1G5RTZ5</accession>
<dbReference type="InterPro" id="IPR055398">
    <property type="entry name" value="Rossmann-like_BshC"/>
</dbReference>
<comment type="function">
    <text evidence="2">Involved in bacillithiol (BSH) biosynthesis. May catalyze the last step of the pathway, the addition of cysteine to glucosamine malate (GlcN-Mal) to generate BSH.</text>
</comment>
<organism evidence="5 6">
    <name type="scientific">Acidaminobacter hydrogenoformans DSM 2784</name>
    <dbReference type="NCBI Taxonomy" id="1120920"/>
    <lineage>
        <taxon>Bacteria</taxon>
        <taxon>Bacillati</taxon>
        <taxon>Bacillota</taxon>
        <taxon>Clostridia</taxon>
        <taxon>Peptostreptococcales</taxon>
        <taxon>Acidaminobacteraceae</taxon>
        <taxon>Acidaminobacter</taxon>
    </lineage>
</organism>
<evidence type="ECO:0000313" key="6">
    <source>
        <dbReference type="Proteomes" id="UP000199208"/>
    </source>
</evidence>
<dbReference type="STRING" id="1120920.SAMN03080599_00779"/>
<dbReference type="GO" id="GO:0016874">
    <property type="term" value="F:ligase activity"/>
    <property type="evidence" value="ECO:0007669"/>
    <property type="project" value="UniProtKB-UniRule"/>
</dbReference>
<protein>
    <recommendedName>
        <fullName evidence="2">Putative cysteine ligase BshC</fullName>
        <ecNumber evidence="2">6.-.-.-</ecNumber>
    </recommendedName>
</protein>
<dbReference type="RefSeq" id="WP_092589588.1">
    <property type="nucleotide sequence ID" value="NZ_FMWL01000003.1"/>
</dbReference>
<dbReference type="NCBIfam" id="TIGR03998">
    <property type="entry name" value="thiol_BshC"/>
    <property type="match status" value="1"/>
</dbReference>
<proteinExistence type="inferred from homology"/>
<dbReference type="AlphaFoldDB" id="A0A1G5RTZ5"/>
<keyword evidence="6" id="KW-1185">Reference proteome</keyword>
<evidence type="ECO:0000256" key="1">
    <source>
        <dbReference type="ARBA" id="ARBA00022598"/>
    </source>
</evidence>
<dbReference type="HAMAP" id="MF_01867">
    <property type="entry name" value="BshC"/>
    <property type="match status" value="1"/>
</dbReference>
<sequence>MELRAQSSQYNIFKGLSAAYVNHDPRVGTLYSLNFRDPESLQRRLKALEAQPVERKVLCDALEMYNRSLGGSEKTLKHIDKLRQQEAVVVVTGQQAGIFTGALYTVYKAISTLKLSSSLEKALGRPVVPVFWIASEDHDFQEIRAAQYLTGGKLRKVVIDKTDRQTLKRVNLKKMSVGHLETNSSVRQSIEQILSDFSGDEPIEHFEALLSTTFIEKDSLSNWFGRIMSRLFHDYGLVMLDPMLPELRALESGFFQTAINRQPEVVSALEKQSQEVERLGFQKAIEFDAQGLQLFIYEHEERLALRRDSEGFYCESTAQKHYYTKEELLERAVSRPQDFSTNVVLRPVVQDVLLPTLAYVAGPGELNYYGQLDKVYPVFGKQPPIFYPRENFTLVPKDVTKMLDQYDLSPENVLMCGISTIRDYLLDLRDDVRIDTLFDDYTSKFEAEYRTMLENVLEISPDLKTLAEKNINIIKSQMSYLKEKAHRFHRRNHRQITQDLNAVEDQLMPGGNLQERTLSILQYYADQGNTLIDFLLGEVDYDPEHRIILLG</sequence>
<evidence type="ECO:0000256" key="2">
    <source>
        <dbReference type="HAMAP-Rule" id="MF_01867"/>
    </source>
</evidence>
<evidence type="ECO:0000259" key="4">
    <source>
        <dbReference type="Pfam" id="PF24850"/>
    </source>
</evidence>
<dbReference type="PIRSF" id="PIRSF012535">
    <property type="entry name" value="UCP012535"/>
    <property type="match status" value="1"/>
</dbReference>
<dbReference type="OrthoDB" id="9765151at2"/>
<dbReference type="Proteomes" id="UP000199208">
    <property type="component" value="Unassembled WGS sequence"/>
</dbReference>
<feature type="domain" description="Bacillithiol biosynthesis BshC C-terminal coiled-coil" evidence="4">
    <location>
        <begin position="392"/>
        <end position="548"/>
    </location>
</feature>
<reference evidence="5 6" key="1">
    <citation type="submission" date="2016-10" db="EMBL/GenBank/DDBJ databases">
        <authorList>
            <person name="de Groot N.N."/>
        </authorList>
    </citation>
    <scope>NUCLEOTIDE SEQUENCE [LARGE SCALE GENOMIC DNA]</scope>
    <source>
        <strain evidence="5 6">DSM 2784</strain>
    </source>
</reference>
<evidence type="ECO:0000313" key="5">
    <source>
        <dbReference type="EMBL" id="SCZ77554.1"/>
    </source>
</evidence>
<dbReference type="InterPro" id="IPR055399">
    <property type="entry name" value="CC_BshC"/>
</dbReference>
<dbReference type="EMBL" id="FMWL01000003">
    <property type="protein sequence ID" value="SCZ77554.1"/>
    <property type="molecule type" value="Genomic_DNA"/>
</dbReference>
<dbReference type="Pfam" id="PF10079">
    <property type="entry name" value="Rossmann-like_BshC"/>
    <property type="match status" value="1"/>
</dbReference>
<gene>
    <name evidence="2" type="primary">bshC</name>
    <name evidence="5" type="ORF">SAMN03080599_00779</name>
</gene>
<dbReference type="InterPro" id="IPR011199">
    <property type="entry name" value="Bacillithiol_biosynth_BshC"/>
</dbReference>
<dbReference type="EC" id="6.-.-.-" evidence="2"/>
<keyword evidence="1 2" id="KW-0436">Ligase</keyword>
<name>A0A1G5RTZ5_9FIRM</name>
<evidence type="ECO:0000259" key="3">
    <source>
        <dbReference type="Pfam" id="PF10079"/>
    </source>
</evidence>